<dbReference type="Gene3D" id="2.60.120.10">
    <property type="entry name" value="Jelly Rolls"/>
    <property type="match status" value="1"/>
</dbReference>
<dbReference type="GeneID" id="69001412"/>
<dbReference type="InterPro" id="IPR014710">
    <property type="entry name" value="RmlC-like_jellyroll"/>
</dbReference>
<evidence type="ECO:0000313" key="1">
    <source>
        <dbReference type="EMBL" id="PCE30209.1"/>
    </source>
</evidence>
<gene>
    <name evidence="1" type="ORF">BZL54_22440</name>
</gene>
<comment type="caution">
    <text evidence="1">The sequence shown here is derived from an EMBL/GenBank/DDBJ whole genome shotgun (WGS) entry which is preliminary data.</text>
</comment>
<dbReference type="EMBL" id="MTZU01000069">
    <property type="protein sequence ID" value="PCE30209.1"/>
    <property type="molecule type" value="Genomic_DNA"/>
</dbReference>
<proteinExistence type="predicted"/>
<evidence type="ECO:0000313" key="2">
    <source>
        <dbReference type="Proteomes" id="UP000217994"/>
    </source>
</evidence>
<name>A0A2A4FCZ9_9BURK</name>
<dbReference type="InterPro" id="IPR011051">
    <property type="entry name" value="RmlC_Cupin_sf"/>
</dbReference>
<protein>
    <submittedName>
        <fullName evidence="1">Cupin</fullName>
    </submittedName>
</protein>
<accession>A0A2A4FCZ9</accession>
<sequence length="117" mass="13037">MNTVSYDDVSFDTESAPWASWSKPGADGRVKTFFSNGKRLRLLELPAGFDEAHWCTVGHQGFVFEGCFTIIFDDRTFECRPGTVFSIPDGVRHRSRGAADGQTLVFVVDDQGDQAQR</sequence>
<dbReference type="SUPFAM" id="SSF51182">
    <property type="entry name" value="RmlC-like cupins"/>
    <property type="match status" value="1"/>
</dbReference>
<organism evidence="1 2">
    <name type="scientific">Burkholderia ubonensis subsp. mesacidophila</name>
    <dbReference type="NCBI Taxonomy" id="265293"/>
    <lineage>
        <taxon>Bacteria</taxon>
        <taxon>Pseudomonadati</taxon>
        <taxon>Pseudomonadota</taxon>
        <taxon>Betaproteobacteria</taxon>
        <taxon>Burkholderiales</taxon>
        <taxon>Burkholderiaceae</taxon>
        <taxon>Burkholderia</taxon>
        <taxon>Burkholderia cepacia complex</taxon>
    </lineage>
</organism>
<dbReference type="RefSeq" id="WP_084907060.1">
    <property type="nucleotide sequence ID" value="NZ_CP020738.1"/>
</dbReference>
<dbReference type="Proteomes" id="UP000217994">
    <property type="component" value="Unassembled WGS sequence"/>
</dbReference>
<reference evidence="1 2" key="1">
    <citation type="submission" date="2017-01" db="EMBL/GenBank/DDBJ databases">
        <title>Whole-Genome Shotgun Sequencing of Two beta-Proteobacterial Species in Search of the Bulgecin Biosynthetic Cluster.</title>
        <authorList>
            <person name="Horsman M.E."/>
            <person name="Marous D.R."/>
            <person name="Li R."/>
            <person name="Oliver R.A."/>
            <person name="Byun B."/>
            <person name="Emrich S.J."/>
            <person name="Boggess B."/>
            <person name="Townsend C.A."/>
            <person name="Mobashery S."/>
        </authorList>
    </citation>
    <scope>NUCLEOTIDE SEQUENCE [LARGE SCALE GENOMIC DNA]</scope>
    <source>
        <strain evidence="1 2">ATCC 31433</strain>
    </source>
</reference>
<dbReference type="AlphaFoldDB" id="A0A2A4FCZ9"/>